<evidence type="ECO:0000256" key="1">
    <source>
        <dbReference type="SAM" id="SignalP"/>
    </source>
</evidence>
<organism evidence="4 5">
    <name type="scientific">Microthyrium microscopicum</name>
    <dbReference type="NCBI Taxonomy" id="703497"/>
    <lineage>
        <taxon>Eukaryota</taxon>
        <taxon>Fungi</taxon>
        <taxon>Dikarya</taxon>
        <taxon>Ascomycota</taxon>
        <taxon>Pezizomycotina</taxon>
        <taxon>Dothideomycetes</taxon>
        <taxon>Dothideomycetes incertae sedis</taxon>
        <taxon>Microthyriales</taxon>
        <taxon>Microthyriaceae</taxon>
        <taxon>Microthyrium</taxon>
    </lineage>
</organism>
<dbReference type="AlphaFoldDB" id="A0A6A6U4B1"/>
<dbReference type="InterPro" id="IPR033452">
    <property type="entry name" value="GH30_C"/>
</dbReference>
<dbReference type="SUPFAM" id="SSF51445">
    <property type="entry name" value="(Trans)glycosidases"/>
    <property type="match status" value="1"/>
</dbReference>
<dbReference type="InterPro" id="IPR039743">
    <property type="entry name" value="6GAL/EXGAL"/>
</dbReference>
<dbReference type="InterPro" id="IPR017853">
    <property type="entry name" value="GH"/>
</dbReference>
<dbReference type="EMBL" id="MU004238">
    <property type="protein sequence ID" value="KAF2666740.1"/>
    <property type="molecule type" value="Genomic_DNA"/>
</dbReference>
<proteinExistence type="predicted"/>
<protein>
    <submittedName>
        <fullName evidence="4">Glycoside hydrolase family GH30</fullName>
    </submittedName>
</protein>
<evidence type="ECO:0000259" key="3">
    <source>
        <dbReference type="Pfam" id="PF17189"/>
    </source>
</evidence>
<dbReference type="Pfam" id="PF17189">
    <property type="entry name" value="Glyco_hydro_30C"/>
    <property type="match status" value="1"/>
</dbReference>
<feature type="domain" description="Endo-beta-1,6-galactanase-like" evidence="2">
    <location>
        <begin position="22"/>
        <end position="243"/>
    </location>
</feature>
<dbReference type="PANTHER" id="PTHR42767:SF1">
    <property type="entry name" value="ENDO-BETA-1,6-GALACTANASE-LIKE DOMAIN-CONTAINING PROTEIN"/>
    <property type="match status" value="1"/>
</dbReference>
<dbReference type="Gene3D" id="2.60.40.1180">
    <property type="entry name" value="Golgi alpha-mannosidase II"/>
    <property type="match status" value="1"/>
</dbReference>
<evidence type="ECO:0000313" key="5">
    <source>
        <dbReference type="Proteomes" id="UP000799302"/>
    </source>
</evidence>
<dbReference type="GO" id="GO:0004553">
    <property type="term" value="F:hydrolase activity, hydrolyzing O-glycosyl compounds"/>
    <property type="evidence" value="ECO:0007669"/>
    <property type="project" value="InterPro"/>
</dbReference>
<dbReference type="SUPFAM" id="SSF51011">
    <property type="entry name" value="Glycosyl hydrolase domain"/>
    <property type="match status" value="1"/>
</dbReference>
<feature type="chain" id="PRO_5025333952" evidence="1">
    <location>
        <begin position="20"/>
        <end position="475"/>
    </location>
</feature>
<reference evidence="4" key="1">
    <citation type="journal article" date="2020" name="Stud. Mycol.">
        <title>101 Dothideomycetes genomes: a test case for predicting lifestyles and emergence of pathogens.</title>
        <authorList>
            <person name="Haridas S."/>
            <person name="Albert R."/>
            <person name="Binder M."/>
            <person name="Bloem J."/>
            <person name="Labutti K."/>
            <person name="Salamov A."/>
            <person name="Andreopoulos B."/>
            <person name="Baker S."/>
            <person name="Barry K."/>
            <person name="Bills G."/>
            <person name="Bluhm B."/>
            <person name="Cannon C."/>
            <person name="Castanera R."/>
            <person name="Culley D."/>
            <person name="Daum C."/>
            <person name="Ezra D."/>
            <person name="Gonzalez J."/>
            <person name="Henrissat B."/>
            <person name="Kuo A."/>
            <person name="Liang C."/>
            <person name="Lipzen A."/>
            <person name="Lutzoni F."/>
            <person name="Magnuson J."/>
            <person name="Mondo S."/>
            <person name="Nolan M."/>
            <person name="Ohm R."/>
            <person name="Pangilinan J."/>
            <person name="Park H.-J."/>
            <person name="Ramirez L."/>
            <person name="Alfaro M."/>
            <person name="Sun H."/>
            <person name="Tritt A."/>
            <person name="Yoshinaga Y."/>
            <person name="Zwiers L.-H."/>
            <person name="Turgeon B."/>
            <person name="Goodwin S."/>
            <person name="Spatafora J."/>
            <person name="Crous P."/>
            <person name="Grigoriev I."/>
        </authorList>
    </citation>
    <scope>NUCLEOTIDE SEQUENCE</scope>
    <source>
        <strain evidence="4">CBS 115976</strain>
    </source>
</reference>
<name>A0A6A6U4B1_9PEZI</name>
<dbReference type="Proteomes" id="UP000799302">
    <property type="component" value="Unassembled WGS sequence"/>
</dbReference>
<accession>A0A6A6U4B1</accession>
<keyword evidence="4" id="KW-0378">Hydrolase</keyword>
<keyword evidence="5" id="KW-1185">Reference proteome</keyword>
<sequence>MAILHSCLIWSSILALTMAQTPITINLDKKFQTVDGFGFSQAFGRAKEFQTASSAMQKQALDYLFDTTKGAGFSIIRNRIGSGGSGDSILPTNLGGPTAKAKYSFDKDDRGQVWFTKQAVSYGVKTIYADSWSAPGFMKTSGSETKAGYICGTKGRNCASGDWRQAFANFLVQYVQEYAELGFNITHLGFLNEPDFSPSYSQMQISTNAQEAISFIPILYDTVKAAGLDTKLTCCDAMGWGVQRTYTSNLVSSGAVKHLGVITSHSYTGDATSPIGGTSLPMWNTEAGPKTSFVTTWHKSGGENEGMHWANKIAMAMVNAQLSAYLFWEGFEVKQTQSGSHLVDTFDGKTATPSGIFWAFAMWSRHIRPGAVRVGISGALPGTITGAFQNKDGSVVVVFTNNGASTQSAKVAISGFSASSAAAWVTSSSATFATTPATLSGGAVTVSIPARSVVTVKFGKQEPDKKPISKTEMAQ</sequence>
<dbReference type="InterPro" id="IPR039514">
    <property type="entry name" value="6GAL-like"/>
</dbReference>
<dbReference type="Gene3D" id="3.20.20.80">
    <property type="entry name" value="Glycosidases"/>
    <property type="match status" value="1"/>
</dbReference>
<feature type="signal peptide" evidence="1">
    <location>
        <begin position="1"/>
        <end position="19"/>
    </location>
</feature>
<feature type="domain" description="Glycosyl hydrolase family 30 beta sandwich" evidence="3">
    <location>
        <begin position="370"/>
        <end position="456"/>
    </location>
</feature>
<dbReference type="InterPro" id="IPR013780">
    <property type="entry name" value="Glyco_hydro_b"/>
</dbReference>
<keyword evidence="1" id="KW-0732">Signal</keyword>
<gene>
    <name evidence="4" type="ORF">BT63DRAFT_447696</name>
</gene>
<dbReference type="Pfam" id="PF14587">
    <property type="entry name" value="Glyco_hydr_30_2"/>
    <property type="match status" value="1"/>
</dbReference>
<evidence type="ECO:0000313" key="4">
    <source>
        <dbReference type="EMBL" id="KAF2666740.1"/>
    </source>
</evidence>
<dbReference type="OrthoDB" id="2012278at2759"/>
<dbReference type="PANTHER" id="PTHR42767">
    <property type="entry name" value="ENDO-BETA-1,6-GALACTANASE"/>
    <property type="match status" value="1"/>
</dbReference>
<evidence type="ECO:0000259" key="2">
    <source>
        <dbReference type="Pfam" id="PF14587"/>
    </source>
</evidence>